<proteinExistence type="inferred from homology"/>
<dbReference type="Gene3D" id="3.30.1540.10">
    <property type="entry name" value="formyl-coa transferase, domain 3"/>
    <property type="match status" value="1"/>
</dbReference>
<dbReference type="PANTHER" id="PTHR48207">
    <property type="entry name" value="SUCCINATE--HYDROXYMETHYLGLUTARATE COA-TRANSFERASE"/>
    <property type="match status" value="1"/>
</dbReference>
<sequence length="368" mass="40382">MNNAVTKPLEGIRVLELGQIKIEPPKIGDPLRIWRHLDSDGQSPWFRSMARNKKSVCIDLRTEEGRNQEQWKNDLYPVNPKLIYTRISGYGQTGPYSKRPGYASVCEGMGGFRFINGHPGQPPVRPNISLGDSLAGLHAALGVLLSLIAKNKLGQKQAEKTGQVVDVAIYESMLNMMESVIPEYDRFNEIRQPSGTTLTGIVPTNTYPCKDGKHVIIGGNGDSIYVRLMNAIGRSDLTGENYKVNADRVREQEAIDGAIKRTTDEVLETLEKVSVPAGKIYDAKDIVEDEHINARGMIENITIGTKEDGRGWDLKVPGMSPVLHTTPGSTEWAGPDLGAHTQQVLQSVLGLSKDEIASLAENGITKSR</sequence>
<name>A0A367KRN5_RHIST</name>
<reference evidence="3 4" key="1">
    <citation type="journal article" date="2018" name="G3 (Bethesda)">
        <title>Phylogenetic and Phylogenomic Definition of Rhizopus Species.</title>
        <authorList>
            <person name="Gryganskyi A.P."/>
            <person name="Golan J."/>
            <person name="Dolatabadi S."/>
            <person name="Mondo S."/>
            <person name="Robb S."/>
            <person name="Idnurm A."/>
            <person name="Muszewska A."/>
            <person name="Steczkiewicz K."/>
            <person name="Masonjones S."/>
            <person name="Liao H.L."/>
            <person name="Gajdeczka M.T."/>
            <person name="Anike F."/>
            <person name="Vuek A."/>
            <person name="Anishchenko I.M."/>
            <person name="Voigt K."/>
            <person name="de Hoog G.S."/>
            <person name="Smith M.E."/>
            <person name="Heitman J."/>
            <person name="Vilgalys R."/>
            <person name="Stajich J.E."/>
        </authorList>
    </citation>
    <scope>NUCLEOTIDE SEQUENCE [LARGE SCALE GENOMIC DNA]</scope>
    <source>
        <strain evidence="3 4">LSU 92-RS-03</strain>
    </source>
</reference>
<keyword evidence="4" id="KW-1185">Reference proteome</keyword>
<dbReference type="GO" id="GO:0008410">
    <property type="term" value="F:CoA-transferase activity"/>
    <property type="evidence" value="ECO:0007669"/>
    <property type="project" value="TreeGrafter"/>
</dbReference>
<protein>
    <submittedName>
        <fullName evidence="3">Uncharacterized protein</fullName>
    </submittedName>
</protein>
<dbReference type="InterPro" id="IPR003673">
    <property type="entry name" value="CoA-Trfase_fam_III"/>
</dbReference>
<dbReference type="Proteomes" id="UP000253551">
    <property type="component" value="Unassembled WGS sequence"/>
</dbReference>
<organism evidence="3 4">
    <name type="scientific">Rhizopus stolonifer</name>
    <name type="common">Rhizopus nigricans</name>
    <dbReference type="NCBI Taxonomy" id="4846"/>
    <lineage>
        <taxon>Eukaryota</taxon>
        <taxon>Fungi</taxon>
        <taxon>Fungi incertae sedis</taxon>
        <taxon>Mucoromycota</taxon>
        <taxon>Mucoromycotina</taxon>
        <taxon>Mucoromycetes</taxon>
        <taxon>Mucorales</taxon>
        <taxon>Mucorineae</taxon>
        <taxon>Rhizopodaceae</taxon>
        <taxon>Rhizopus</taxon>
    </lineage>
</organism>
<dbReference type="OrthoDB" id="5863171at2759"/>
<dbReference type="PANTHER" id="PTHR48207:SF3">
    <property type="entry name" value="SUCCINATE--HYDROXYMETHYLGLUTARATE COA-TRANSFERASE"/>
    <property type="match status" value="1"/>
</dbReference>
<evidence type="ECO:0000313" key="3">
    <source>
        <dbReference type="EMBL" id="RCI04868.1"/>
    </source>
</evidence>
<accession>A0A367KRN5</accession>
<dbReference type="SUPFAM" id="SSF89796">
    <property type="entry name" value="CoA-transferase family III (CaiB/BaiF)"/>
    <property type="match status" value="1"/>
</dbReference>
<comment type="caution">
    <text evidence="3">The sequence shown here is derived from an EMBL/GenBank/DDBJ whole genome shotgun (WGS) entry which is preliminary data.</text>
</comment>
<keyword evidence="2" id="KW-0808">Transferase</keyword>
<dbReference type="Gene3D" id="3.40.50.10540">
    <property type="entry name" value="Crotonobetainyl-coa:carnitine coa-transferase, domain 1"/>
    <property type="match status" value="2"/>
</dbReference>
<comment type="similarity">
    <text evidence="1">Belongs to the CoA-transferase III family.</text>
</comment>
<dbReference type="EMBL" id="PJQM01000553">
    <property type="protein sequence ID" value="RCI04868.1"/>
    <property type="molecule type" value="Genomic_DNA"/>
</dbReference>
<evidence type="ECO:0000256" key="2">
    <source>
        <dbReference type="ARBA" id="ARBA00022679"/>
    </source>
</evidence>
<dbReference type="InterPro" id="IPR050483">
    <property type="entry name" value="CoA-transferase_III_domain"/>
</dbReference>
<evidence type="ECO:0000256" key="1">
    <source>
        <dbReference type="ARBA" id="ARBA00008383"/>
    </source>
</evidence>
<gene>
    <name evidence="3" type="ORF">CU098_003361</name>
</gene>
<dbReference type="STRING" id="4846.A0A367KRN5"/>
<evidence type="ECO:0000313" key="4">
    <source>
        <dbReference type="Proteomes" id="UP000253551"/>
    </source>
</evidence>
<dbReference type="InterPro" id="IPR023606">
    <property type="entry name" value="CoA-Trfase_III_dom_1_sf"/>
</dbReference>
<dbReference type="Pfam" id="PF02515">
    <property type="entry name" value="CoA_transf_3"/>
    <property type="match status" value="2"/>
</dbReference>
<dbReference type="InterPro" id="IPR044855">
    <property type="entry name" value="CoA-Trfase_III_dom3_sf"/>
</dbReference>
<dbReference type="AlphaFoldDB" id="A0A367KRN5"/>